<feature type="region of interest" description="Disordered" evidence="4">
    <location>
        <begin position="26"/>
        <end position="60"/>
    </location>
</feature>
<feature type="domain" description="G5" evidence="5">
    <location>
        <begin position="429"/>
        <end position="509"/>
    </location>
</feature>
<accession>A0ABP8S5R9</accession>
<evidence type="ECO:0000313" key="6">
    <source>
        <dbReference type="EMBL" id="GAA4560439.1"/>
    </source>
</evidence>
<keyword evidence="3" id="KW-0378">Hydrolase</keyword>
<feature type="region of interest" description="Disordered" evidence="4">
    <location>
        <begin position="193"/>
        <end position="235"/>
    </location>
</feature>
<feature type="region of interest" description="Disordered" evidence="4">
    <location>
        <begin position="488"/>
        <end position="517"/>
    </location>
</feature>
<evidence type="ECO:0000256" key="2">
    <source>
        <dbReference type="ARBA" id="ARBA00022729"/>
    </source>
</evidence>
<proteinExistence type="inferred from homology"/>
<dbReference type="PROSITE" id="PS51109">
    <property type="entry name" value="G5"/>
    <property type="match status" value="1"/>
</dbReference>
<evidence type="ECO:0000256" key="4">
    <source>
        <dbReference type="SAM" id="MobiDB-lite"/>
    </source>
</evidence>
<feature type="compositionally biased region" description="Low complexity" evidence="4">
    <location>
        <begin position="51"/>
        <end position="60"/>
    </location>
</feature>
<dbReference type="Pfam" id="PF03990">
    <property type="entry name" value="DUF348"/>
    <property type="match status" value="3"/>
</dbReference>
<dbReference type="SMART" id="SM01208">
    <property type="entry name" value="G5"/>
    <property type="match status" value="1"/>
</dbReference>
<dbReference type="InterPro" id="IPR007137">
    <property type="entry name" value="DUF348"/>
</dbReference>
<sequence length="602" mass="62867">MVDVSARARRRAVRVRLGLEALDERAEDRVGPWLERDAEADSGADSDADSGADSGAVDWASVPAGTTATGYVPGSWQDGLPSDPFPVVDEPLTSPVPVVRDWFTEDAPTGGLPRVEPATGTFEAATGAFAAVSASESEPRSRSFPAVRSEPATGAFPTVVAEPATGSFPTVASGALPVVEDEPPTEAFAAVAAPGAPGAPGRVTPAEPAPAPERAERPVRRAAPRHPRTAAPRRGRGAKVAVMVALLMLTGVSGTALAMDKTITVTVDGRDRTVHTFARDVQGVLAAAGVAASPQDRVEPAPTTDLADGDQVIVNRARVLTLTEGGRTRTIWTTAASVEEALQGMGVSVAPIQMSLSPDTEIPMAGLAVQIEVTRSVTLVDGTGAPEDVRTNAGTVGGLLEQRGITLGPDDVSVPSGDTPLTDGLQVHLVRNGEGEVVEVRRTDPPVQEIEDPDMPRGEKKVVDPGKPGEQTAVMRVYVQNGQEVRREQIRGGASTPPSPRIVKVGTNDEQPPAPEIGDTATWDKLAKCEAGGNWAINTGNGYYGGVQFDASTWRAYGGNQYAPLPHQASREEQIAVAEKVRDDRGGYGAWPACARKLGLPR</sequence>
<dbReference type="Proteomes" id="UP001501598">
    <property type="component" value="Unassembled WGS sequence"/>
</dbReference>
<feature type="compositionally biased region" description="Basic and acidic residues" evidence="4">
    <location>
        <begin position="454"/>
        <end position="464"/>
    </location>
</feature>
<dbReference type="CDD" id="cd13925">
    <property type="entry name" value="RPF"/>
    <property type="match status" value="1"/>
</dbReference>
<organism evidence="6 7">
    <name type="scientific">Pseudonocardia xishanensis</name>
    <dbReference type="NCBI Taxonomy" id="630995"/>
    <lineage>
        <taxon>Bacteria</taxon>
        <taxon>Bacillati</taxon>
        <taxon>Actinomycetota</taxon>
        <taxon>Actinomycetes</taxon>
        <taxon>Pseudonocardiales</taxon>
        <taxon>Pseudonocardiaceae</taxon>
        <taxon>Pseudonocardia</taxon>
    </lineage>
</organism>
<feature type="region of interest" description="Disordered" evidence="4">
    <location>
        <begin position="447"/>
        <end position="468"/>
    </location>
</feature>
<feature type="compositionally biased region" description="Basic residues" evidence="4">
    <location>
        <begin position="220"/>
        <end position="235"/>
    </location>
</feature>
<dbReference type="Gene3D" id="1.10.530.10">
    <property type="match status" value="1"/>
</dbReference>
<dbReference type="InterPro" id="IPR011098">
    <property type="entry name" value="G5_dom"/>
</dbReference>
<evidence type="ECO:0000313" key="7">
    <source>
        <dbReference type="Proteomes" id="UP001501598"/>
    </source>
</evidence>
<feature type="compositionally biased region" description="Basic and acidic residues" evidence="4">
    <location>
        <begin position="26"/>
        <end position="39"/>
    </location>
</feature>
<dbReference type="Pfam" id="PF07501">
    <property type="entry name" value="G5"/>
    <property type="match status" value="1"/>
</dbReference>
<reference evidence="7" key="1">
    <citation type="journal article" date="2019" name="Int. J. Syst. Evol. Microbiol.">
        <title>The Global Catalogue of Microorganisms (GCM) 10K type strain sequencing project: providing services to taxonomists for standard genome sequencing and annotation.</title>
        <authorList>
            <consortium name="The Broad Institute Genomics Platform"/>
            <consortium name="The Broad Institute Genome Sequencing Center for Infectious Disease"/>
            <person name="Wu L."/>
            <person name="Ma J."/>
        </authorList>
    </citation>
    <scope>NUCLEOTIDE SEQUENCE [LARGE SCALE GENOMIC DNA]</scope>
    <source>
        <strain evidence="7">JCM 17906</strain>
    </source>
</reference>
<comment type="similarity">
    <text evidence="1">Belongs to the transglycosylase family. Rpf subfamily.</text>
</comment>
<feature type="compositionally biased region" description="Acidic residues" evidence="4">
    <location>
        <begin position="40"/>
        <end position="50"/>
    </location>
</feature>
<evidence type="ECO:0000256" key="1">
    <source>
        <dbReference type="ARBA" id="ARBA00010830"/>
    </source>
</evidence>
<evidence type="ECO:0000256" key="3">
    <source>
        <dbReference type="ARBA" id="ARBA00022801"/>
    </source>
</evidence>
<gene>
    <name evidence="6" type="ORF">GCM10023175_70440</name>
</gene>
<keyword evidence="2" id="KW-0732">Signal</keyword>
<protein>
    <recommendedName>
        <fullName evidence="5">G5 domain-containing protein</fullName>
    </recommendedName>
</protein>
<comment type="caution">
    <text evidence="6">The sequence shown here is derived from an EMBL/GenBank/DDBJ whole genome shotgun (WGS) entry which is preliminary data.</text>
</comment>
<dbReference type="Gene3D" id="2.20.230.10">
    <property type="entry name" value="Resuscitation-promoting factor rpfb"/>
    <property type="match status" value="1"/>
</dbReference>
<dbReference type="InterPro" id="IPR010618">
    <property type="entry name" value="RPF"/>
</dbReference>
<evidence type="ECO:0000259" key="5">
    <source>
        <dbReference type="PROSITE" id="PS51109"/>
    </source>
</evidence>
<feature type="compositionally biased region" description="Low complexity" evidence="4">
    <location>
        <begin position="193"/>
        <end position="206"/>
    </location>
</feature>
<keyword evidence="7" id="KW-1185">Reference proteome</keyword>
<dbReference type="Pfam" id="PF06737">
    <property type="entry name" value="Transglycosylas"/>
    <property type="match status" value="1"/>
</dbReference>
<dbReference type="SUPFAM" id="SSF53955">
    <property type="entry name" value="Lysozyme-like"/>
    <property type="match status" value="1"/>
</dbReference>
<dbReference type="InterPro" id="IPR023346">
    <property type="entry name" value="Lysozyme-like_dom_sf"/>
</dbReference>
<dbReference type="EMBL" id="BAABGT010000122">
    <property type="protein sequence ID" value="GAA4560439.1"/>
    <property type="molecule type" value="Genomic_DNA"/>
</dbReference>
<name>A0ABP8S5R9_9PSEU</name>